<dbReference type="GO" id="GO:0004252">
    <property type="term" value="F:serine-type endopeptidase activity"/>
    <property type="evidence" value="ECO:0007669"/>
    <property type="project" value="InterPro"/>
</dbReference>
<keyword evidence="5" id="KW-1185">Reference proteome</keyword>
<keyword evidence="4" id="KW-0645">Protease</keyword>
<dbReference type="PROSITE" id="PS51257">
    <property type="entry name" value="PROKAR_LIPOPROTEIN"/>
    <property type="match status" value="1"/>
</dbReference>
<dbReference type="GO" id="GO:0008240">
    <property type="term" value="F:tripeptidyl-peptidase activity"/>
    <property type="evidence" value="ECO:0007669"/>
    <property type="project" value="TreeGrafter"/>
</dbReference>
<organism evidence="4 5">
    <name type="scientific">Ktedonobacter racemifer DSM 44963</name>
    <dbReference type="NCBI Taxonomy" id="485913"/>
    <lineage>
        <taxon>Bacteria</taxon>
        <taxon>Bacillati</taxon>
        <taxon>Chloroflexota</taxon>
        <taxon>Ktedonobacteria</taxon>
        <taxon>Ktedonobacterales</taxon>
        <taxon>Ktedonobacteraceae</taxon>
        <taxon>Ktedonobacter</taxon>
    </lineage>
</organism>
<dbReference type="PANTHER" id="PTHR14218">
    <property type="entry name" value="PROTEASE S8 TRIPEPTIDYL PEPTIDASE I CLN2"/>
    <property type="match status" value="1"/>
</dbReference>
<reference evidence="4 5" key="1">
    <citation type="journal article" date="2011" name="Stand. Genomic Sci.">
        <title>Non-contiguous finished genome sequence and contextual data of the filamentous soil bacterium Ktedonobacter racemifer type strain (SOSP1-21).</title>
        <authorList>
            <person name="Chang Y.J."/>
            <person name="Land M."/>
            <person name="Hauser L."/>
            <person name="Chertkov O."/>
            <person name="Del Rio T.G."/>
            <person name="Nolan M."/>
            <person name="Copeland A."/>
            <person name="Tice H."/>
            <person name="Cheng J.F."/>
            <person name="Lucas S."/>
            <person name="Han C."/>
            <person name="Goodwin L."/>
            <person name="Pitluck S."/>
            <person name="Ivanova N."/>
            <person name="Ovchinikova G."/>
            <person name="Pati A."/>
            <person name="Chen A."/>
            <person name="Palaniappan K."/>
            <person name="Mavromatis K."/>
            <person name="Liolios K."/>
            <person name="Brettin T."/>
            <person name="Fiebig A."/>
            <person name="Rohde M."/>
            <person name="Abt B."/>
            <person name="Goker M."/>
            <person name="Detter J.C."/>
            <person name="Woyke T."/>
            <person name="Bristow J."/>
            <person name="Eisen J.A."/>
            <person name="Markowitz V."/>
            <person name="Hugenholtz P."/>
            <person name="Kyrpides N.C."/>
            <person name="Klenk H.P."/>
            <person name="Lapidus A."/>
        </authorList>
    </citation>
    <scope>NUCLEOTIDE SEQUENCE [LARGE SCALE GENOMIC DNA]</scope>
    <source>
        <strain evidence="5">DSM 44963</strain>
    </source>
</reference>
<dbReference type="RefSeq" id="WP_007923165.1">
    <property type="nucleotide sequence ID" value="NZ_ADVG01000005.1"/>
</dbReference>
<dbReference type="GO" id="GO:0006508">
    <property type="term" value="P:proteolysis"/>
    <property type="evidence" value="ECO:0007669"/>
    <property type="project" value="UniProtKB-KW"/>
</dbReference>
<evidence type="ECO:0000259" key="3">
    <source>
        <dbReference type="PROSITE" id="PS51695"/>
    </source>
</evidence>
<dbReference type="STRING" id="485913.Krac_1140"/>
<feature type="region of interest" description="Disordered" evidence="1">
    <location>
        <begin position="32"/>
        <end position="59"/>
    </location>
</feature>
<dbReference type="SUPFAM" id="SSF52743">
    <property type="entry name" value="Subtilisin-like"/>
    <property type="match status" value="1"/>
</dbReference>
<dbReference type="EMBL" id="ADVG01000005">
    <property type="protein sequence ID" value="EFH80528.1"/>
    <property type="molecule type" value="Genomic_DNA"/>
</dbReference>
<dbReference type="InterPro" id="IPR030400">
    <property type="entry name" value="Sedolisin_dom"/>
</dbReference>
<dbReference type="InParanoid" id="D6U6B7"/>
<evidence type="ECO:0000256" key="1">
    <source>
        <dbReference type="SAM" id="MobiDB-lite"/>
    </source>
</evidence>
<dbReference type="MEROPS" id="S53.008"/>
<dbReference type="OrthoDB" id="263396at2"/>
<keyword evidence="4" id="KW-0378">Hydrolase</keyword>
<sequence>MYLPLRRLLALALLCLLLTACVSSGNGIASGTATPTTTKTLPTPAATFTPAPFPTDTSLNDTCPPSLASLVNCQTPQSMRTAYGLTPLIEKGFTGKGQTVVDIVSFGSPTLQKDIDAFDTQFGLPPITIQQISPLNEPAPTGPNNWADETTLDVETIHALAPGANIVVLISSVDQTGRGTAGLPKFRQLLQYTIDHKLGNIVSQSWGASDIALKDAAGQAEIQKWDTLYKQATTRDGLTIFAASGDNGATAHDATGQSVSRTVTTNFPADDPWVTGVGGTTLKRHGTTFAEVAWNPSGGGFSSLFPAPAYQKALPASVQTLSQNRRGVPDVSGNADQTTGLALYENGSWKTDAGTSASAPMWAALGAIADQMAGHPLGFLNTALYQIAGSARYTQDFHDITIGNNSVLAGGVKVKGYNAVPGWDAVTGLGSPNAVNLLPDVITALNNQG</sequence>
<dbReference type="Proteomes" id="UP000004508">
    <property type="component" value="Unassembled WGS sequence"/>
</dbReference>
<feature type="domain" description="Peptidase S53" evidence="3">
    <location>
        <begin position="73"/>
        <end position="444"/>
    </location>
</feature>
<dbReference type="CDD" id="cd04056">
    <property type="entry name" value="Peptidases_S53"/>
    <property type="match status" value="1"/>
</dbReference>
<proteinExistence type="predicted"/>
<evidence type="ECO:0000256" key="2">
    <source>
        <dbReference type="SAM" id="SignalP"/>
    </source>
</evidence>
<accession>D6U6B7</accession>
<protein>
    <submittedName>
        <fullName evidence="4">Membrane associated serine protease</fullName>
    </submittedName>
</protein>
<evidence type="ECO:0000313" key="5">
    <source>
        <dbReference type="Proteomes" id="UP000004508"/>
    </source>
</evidence>
<comment type="caution">
    <text evidence="4">The sequence shown here is derived from an EMBL/GenBank/DDBJ whole genome shotgun (WGS) entry which is preliminary data.</text>
</comment>
<dbReference type="AlphaFoldDB" id="D6U6B7"/>
<keyword evidence="2" id="KW-0732">Signal</keyword>
<name>D6U6B7_KTERA</name>
<feature type="compositionally biased region" description="Low complexity" evidence="1">
    <location>
        <begin position="32"/>
        <end position="57"/>
    </location>
</feature>
<dbReference type="Gene3D" id="3.40.50.200">
    <property type="entry name" value="Peptidase S8/S53 domain"/>
    <property type="match status" value="1"/>
</dbReference>
<dbReference type="PANTHER" id="PTHR14218:SF15">
    <property type="entry name" value="TRIPEPTIDYL-PEPTIDASE 1"/>
    <property type="match status" value="1"/>
</dbReference>
<feature type="signal peptide" evidence="2">
    <location>
        <begin position="1"/>
        <end position="25"/>
    </location>
</feature>
<dbReference type="eggNOG" id="COG4934">
    <property type="taxonomic scope" value="Bacteria"/>
</dbReference>
<feature type="chain" id="PRO_5003088646" evidence="2">
    <location>
        <begin position="26"/>
        <end position="449"/>
    </location>
</feature>
<dbReference type="InterPro" id="IPR050819">
    <property type="entry name" value="Tripeptidyl-peptidase_I"/>
</dbReference>
<dbReference type="PROSITE" id="PS51695">
    <property type="entry name" value="SEDOLISIN"/>
    <property type="match status" value="1"/>
</dbReference>
<dbReference type="InterPro" id="IPR036852">
    <property type="entry name" value="Peptidase_S8/S53_dom_sf"/>
</dbReference>
<gene>
    <name evidence="4" type="ORF">Krac_1140</name>
</gene>
<evidence type="ECO:0000313" key="4">
    <source>
        <dbReference type="EMBL" id="EFH80528.1"/>
    </source>
</evidence>